<evidence type="ECO:0000256" key="3">
    <source>
        <dbReference type="ARBA" id="ARBA00022692"/>
    </source>
</evidence>
<evidence type="ECO:0000256" key="2">
    <source>
        <dbReference type="ARBA" id="ARBA00022679"/>
    </source>
</evidence>
<reference evidence="14" key="1">
    <citation type="journal article" date="2023" name="Genome Biol. Evol.">
        <title>First Whole Genome Sequence and Flow Cytometry Genome Size Data for the Lichen-Forming Fungus Ramalina farinacea (Ascomycota).</title>
        <authorList>
            <person name="Llewellyn T."/>
            <person name="Mian S."/>
            <person name="Hill R."/>
            <person name="Leitch I.J."/>
            <person name="Gaya E."/>
        </authorList>
    </citation>
    <scope>NUCLEOTIDE SEQUENCE</scope>
    <source>
        <strain evidence="14">LIQ254RAFAR</strain>
    </source>
</reference>
<keyword evidence="5 11" id="KW-0472">Membrane</keyword>
<keyword evidence="7" id="KW-0449">Lipoprotein</keyword>
<evidence type="ECO:0000256" key="10">
    <source>
        <dbReference type="ARBA" id="ARBA00048048"/>
    </source>
</evidence>
<evidence type="ECO:0000256" key="4">
    <source>
        <dbReference type="ARBA" id="ARBA00022989"/>
    </source>
</evidence>
<dbReference type="EMBL" id="JAPUFD010000018">
    <property type="protein sequence ID" value="MDI1492228.1"/>
    <property type="molecule type" value="Genomic_DNA"/>
</dbReference>
<evidence type="ECO:0000256" key="1">
    <source>
        <dbReference type="ARBA" id="ARBA00004141"/>
    </source>
</evidence>
<protein>
    <recommendedName>
        <fullName evidence="11">Palmitoyltransferase</fullName>
        <ecNumber evidence="11">2.3.1.225</ecNumber>
    </recommendedName>
</protein>
<sequence>MAQPGYVERSELWLRKQEGKGSASREKHRSRRRPSEKDSSMDNDLEATAYTETNAIGDPSNEERPSLQDFFKHDVFTCQGDGRPTWCSTCLNWKPDRAHHCREVDRCVRKMDHFCPWVGGVVSETSFKFFVQFVAWAAVYWLFILVTMAIFLAEYIEKTGTINVHWVVTLAFAALFFLFTAGMTGSSMQFVLLNTTTIENLSRKSVVYQLAIHIPRPSSEPPPYPTISYSTASKPIGQIAPDAIKTFAILHSKPGQNPWDLGAFENFKNVMGYHWYDWLLPLHHSPCSRHDGYGSQFATGPVVEDMKREAGIGQEDIREKPHSKRRRRKRRRHSTRDDAVNTKLTP</sequence>
<proteinExistence type="inferred from homology"/>
<evidence type="ECO:0000256" key="7">
    <source>
        <dbReference type="ARBA" id="ARBA00023288"/>
    </source>
</evidence>
<accession>A0AA43TY41</accession>
<dbReference type="PANTHER" id="PTHR22883:SF23">
    <property type="entry name" value="PALMITOYLTRANSFERASE ZDHHC6"/>
    <property type="match status" value="1"/>
</dbReference>
<comment type="similarity">
    <text evidence="9">Belongs to the DHHC palmitoyltransferase family. PFA5 subfamily.</text>
</comment>
<evidence type="ECO:0000256" key="5">
    <source>
        <dbReference type="ARBA" id="ARBA00023136"/>
    </source>
</evidence>
<feature type="region of interest" description="Disordered" evidence="12">
    <location>
        <begin position="1"/>
        <end position="63"/>
    </location>
</feature>
<keyword evidence="2 11" id="KW-0808">Transferase</keyword>
<organism evidence="14 15">
    <name type="scientific">Ramalina farinacea</name>
    <dbReference type="NCBI Taxonomy" id="258253"/>
    <lineage>
        <taxon>Eukaryota</taxon>
        <taxon>Fungi</taxon>
        <taxon>Dikarya</taxon>
        <taxon>Ascomycota</taxon>
        <taxon>Pezizomycotina</taxon>
        <taxon>Lecanoromycetes</taxon>
        <taxon>OSLEUM clade</taxon>
        <taxon>Lecanoromycetidae</taxon>
        <taxon>Lecanorales</taxon>
        <taxon>Lecanorineae</taxon>
        <taxon>Ramalinaceae</taxon>
        <taxon>Ramalina</taxon>
    </lineage>
</organism>
<dbReference type="GO" id="GO:0016020">
    <property type="term" value="C:membrane"/>
    <property type="evidence" value="ECO:0007669"/>
    <property type="project" value="UniProtKB-SubCell"/>
</dbReference>
<evidence type="ECO:0000259" key="13">
    <source>
        <dbReference type="Pfam" id="PF01529"/>
    </source>
</evidence>
<dbReference type="Pfam" id="PF01529">
    <property type="entry name" value="DHHC"/>
    <property type="match status" value="1"/>
</dbReference>
<keyword evidence="15" id="KW-1185">Reference proteome</keyword>
<evidence type="ECO:0000313" key="15">
    <source>
        <dbReference type="Proteomes" id="UP001161017"/>
    </source>
</evidence>
<comment type="domain">
    <text evidence="11">The DHHC domain is required for palmitoyltransferase activity.</text>
</comment>
<evidence type="ECO:0000256" key="8">
    <source>
        <dbReference type="ARBA" id="ARBA00023315"/>
    </source>
</evidence>
<keyword evidence="6" id="KW-0564">Palmitate</keyword>
<evidence type="ECO:0000256" key="9">
    <source>
        <dbReference type="ARBA" id="ARBA00038298"/>
    </source>
</evidence>
<keyword evidence="4 11" id="KW-1133">Transmembrane helix</keyword>
<feature type="region of interest" description="Disordered" evidence="12">
    <location>
        <begin position="308"/>
        <end position="346"/>
    </location>
</feature>
<dbReference type="GO" id="GO:0005794">
    <property type="term" value="C:Golgi apparatus"/>
    <property type="evidence" value="ECO:0007669"/>
    <property type="project" value="TreeGrafter"/>
</dbReference>
<evidence type="ECO:0000256" key="6">
    <source>
        <dbReference type="ARBA" id="ARBA00023139"/>
    </source>
</evidence>
<dbReference type="AlphaFoldDB" id="A0AA43TY41"/>
<dbReference type="PROSITE" id="PS50216">
    <property type="entry name" value="DHHC"/>
    <property type="match status" value="1"/>
</dbReference>
<dbReference type="InterPro" id="IPR001594">
    <property type="entry name" value="Palmitoyltrfase_DHHC"/>
</dbReference>
<dbReference type="PANTHER" id="PTHR22883">
    <property type="entry name" value="ZINC FINGER DHHC DOMAIN CONTAINING PROTEIN"/>
    <property type="match status" value="1"/>
</dbReference>
<gene>
    <name evidence="14" type="primary">pfa5</name>
    <name evidence="14" type="ORF">OHK93_003440</name>
</gene>
<feature type="transmembrane region" description="Helical" evidence="11">
    <location>
        <begin position="133"/>
        <end position="152"/>
    </location>
</feature>
<dbReference type="InterPro" id="IPR039859">
    <property type="entry name" value="PFA4/ZDH16/20/ERF2-like"/>
</dbReference>
<feature type="compositionally biased region" description="Basic and acidic residues" evidence="12">
    <location>
        <begin position="8"/>
        <end position="25"/>
    </location>
</feature>
<dbReference type="GO" id="GO:0005783">
    <property type="term" value="C:endoplasmic reticulum"/>
    <property type="evidence" value="ECO:0007669"/>
    <property type="project" value="TreeGrafter"/>
</dbReference>
<keyword evidence="8 11" id="KW-0012">Acyltransferase</keyword>
<feature type="compositionally biased region" description="Basic residues" evidence="12">
    <location>
        <begin position="321"/>
        <end position="334"/>
    </location>
</feature>
<dbReference type="GO" id="GO:0019706">
    <property type="term" value="F:protein-cysteine S-palmitoyltransferase activity"/>
    <property type="evidence" value="ECO:0007669"/>
    <property type="project" value="UniProtKB-EC"/>
</dbReference>
<dbReference type="EC" id="2.3.1.225" evidence="11"/>
<feature type="compositionally biased region" description="Basic and acidic residues" evidence="12">
    <location>
        <begin position="308"/>
        <end position="320"/>
    </location>
</feature>
<comment type="caution">
    <text evidence="14">The sequence shown here is derived from an EMBL/GenBank/DDBJ whole genome shotgun (WGS) entry which is preliminary data.</text>
</comment>
<keyword evidence="3 11" id="KW-0812">Transmembrane</keyword>
<evidence type="ECO:0000313" key="14">
    <source>
        <dbReference type="EMBL" id="MDI1492228.1"/>
    </source>
</evidence>
<feature type="transmembrane region" description="Helical" evidence="11">
    <location>
        <begin position="164"/>
        <end position="183"/>
    </location>
</feature>
<dbReference type="GO" id="GO:0006612">
    <property type="term" value="P:protein targeting to membrane"/>
    <property type="evidence" value="ECO:0007669"/>
    <property type="project" value="TreeGrafter"/>
</dbReference>
<comment type="catalytic activity">
    <reaction evidence="10 11">
        <text>L-cysteinyl-[protein] + hexadecanoyl-CoA = S-hexadecanoyl-L-cysteinyl-[protein] + CoA</text>
        <dbReference type="Rhea" id="RHEA:36683"/>
        <dbReference type="Rhea" id="RHEA-COMP:10131"/>
        <dbReference type="Rhea" id="RHEA-COMP:11032"/>
        <dbReference type="ChEBI" id="CHEBI:29950"/>
        <dbReference type="ChEBI" id="CHEBI:57287"/>
        <dbReference type="ChEBI" id="CHEBI:57379"/>
        <dbReference type="ChEBI" id="CHEBI:74151"/>
        <dbReference type="EC" id="2.3.1.225"/>
    </reaction>
</comment>
<feature type="domain" description="Palmitoyltransferase DHHC" evidence="13">
    <location>
        <begin position="83"/>
        <end position="202"/>
    </location>
</feature>
<comment type="subcellular location">
    <subcellularLocation>
        <location evidence="1">Membrane</location>
        <topology evidence="1">Multi-pass membrane protein</topology>
    </subcellularLocation>
</comment>
<evidence type="ECO:0000256" key="11">
    <source>
        <dbReference type="RuleBase" id="RU079119"/>
    </source>
</evidence>
<dbReference type="Proteomes" id="UP001161017">
    <property type="component" value="Unassembled WGS sequence"/>
</dbReference>
<name>A0AA43TY41_9LECA</name>
<evidence type="ECO:0000256" key="12">
    <source>
        <dbReference type="SAM" id="MobiDB-lite"/>
    </source>
</evidence>